<dbReference type="EMBL" id="JAVDQF010000001">
    <property type="protein sequence ID" value="MDR6270583.1"/>
    <property type="molecule type" value="Genomic_DNA"/>
</dbReference>
<accession>A0ABU1JE09</accession>
<proteinExistence type="predicted"/>
<name>A0ABU1JE09_9MICC</name>
<comment type="caution">
    <text evidence="2">The sequence shown here is derived from an EMBL/GenBank/DDBJ whole genome shotgun (WGS) entry which is preliminary data.</text>
</comment>
<gene>
    <name evidence="1" type="ORF">JOE69_001170</name>
    <name evidence="2" type="ORF">JOE69_002821</name>
</gene>
<dbReference type="Proteomes" id="UP001185069">
    <property type="component" value="Unassembled WGS sequence"/>
</dbReference>
<evidence type="ECO:0000313" key="2">
    <source>
        <dbReference type="EMBL" id="MDR6270583.1"/>
    </source>
</evidence>
<reference evidence="2 3" key="1">
    <citation type="submission" date="2023-07" db="EMBL/GenBank/DDBJ databases">
        <title>Sequencing the genomes of 1000 actinobacteria strains.</title>
        <authorList>
            <person name="Klenk H.-P."/>
        </authorList>
    </citation>
    <scope>NUCLEOTIDE SEQUENCE [LARGE SCALE GENOMIC DNA]</scope>
    <source>
        <strain evidence="2 3">DSM 14555</strain>
    </source>
</reference>
<dbReference type="EMBL" id="JAVDQF010000001">
    <property type="protein sequence ID" value="MDR6268932.1"/>
    <property type="molecule type" value="Genomic_DNA"/>
</dbReference>
<keyword evidence="3" id="KW-1185">Reference proteome</keyword>
<evidence type="ECO:0000313" key="3">
    <source>
        <dbReference type="Proteomes" id="UP001185069"/>
    </source>
</evidence>
<organism evidence="2 3">
    <name type="scientific">Arthrobacter russicus</name>
    <dbReference type="NCBI Taxonomy" id="172040"/>
    <lineage>
        <taxon>Bacteria</taxon>
        <taxon>Bacillati</taxon>
        <taxon>Actinomycetota</taxon>
        <taxon>Actinomycetes</taxon>
        <taxon>Micrococcales</taxon>
        <taxon>Micrococcaceae</taxon>
        <taxon>Arthrobacter</taxon>
    </lineage>
</organism>
<protein>
    <submittedName>
        <fullName evidence="2">Uncharacterized protein</fullName>
    </submittedName>
</protein>
<sequence>MSPPGTVKIALAATYLDGSPARGVLQVKYDGGPMSAGNVGSKGPRGAGAGVFYVTTASQKSQFVCTRYTDDPWPSKLPGRPA</sequence>
<evidence type="ECO:0000313" key="1">
    <source>
        <dbReference type="EMBL" id="MDR6268932.1"/>
    </source>
</evidence>
<dbReference type="RefSeq" id="WP_309796877.1">
    <property type="nucleotide sequence ID" value="NZ_BAAAHY010000011.1"/>
</dbReference>